<keyword evidence="2" id="KW-0460">Magnesium</keyword>
<name>A0A7Z7HR21_9PROT</name>
<dbReference type="SUPFAM" id="SSF63867">
    <property type="entry name" value="MoeA C-terminal domain-like"/>
    <property type="match status" value="1"/>
</dbReference>
<dbReference type="UniPathway" id="UPA00344"/>
<keyword evidence="2" id="KW-0500">Molybdenum</keyword>
<evidence type="ECO:0000256" key="1">
    <source>
        <dbReference type="ARBA" id="ARBA00023150"/>
    </source>
</evidence>
<accession>A0A7Z7HR21</accession>
<keyword evidence="2" id="KW-0808">Transferase</keyword>
<protein>
    <recommendedName>
        <fullName evidence="2">Molybdopterin molybdenumtransferase</fullName>
        <ecNumber evidence="2">2.10.1.1</ecNumber>
    </recommendedName>
</protein>
<gene>
    <name evidence="5" type="ORF">SDENCHOL_20155</name>
</gene>
<dbReference type="GO" id="GO:0006777">
    <property type="term" value="P:Mo-molybdopterin cofactor biosynthetic process"/>
    <property type="evidence" value="ECO:0007669"/>
    <property type="project" value="UniProtKB-UniRule"/>
</dbReference>
<organism evidence="5 6">
    <name type="scientific">Sterolibacterium denitrificans</name>
    <dbReference type="NCBI Taxonomy" id="157592"/>
    <lineage>
        <taxon>Bacteria</taxon>
        <taxon>Pseudomonadati</taxon>
        <taxon>Pseudomonadota</taxon>
        <taxon>Betaproteobacteria</taxon>
        <taxon>Nitrosomonadales</taxon>
        <taxon>Sterolibacteriaceae</taxon>
        <taxon>Sterolibacterium</taxon>
    </lineage>
</organism>
<dbReference type="RefSeq" id="WP_154716691.1">
    <property type="nucleotide sequence ID" value="NZ_LT837803.1"/>
</dbReference>
<feature type="domain" description="MoeA N-terminal and linker" evidence="3">
    <location>
        <begin position="13"/>
        <end position="73"/>
    </location>
</feature>
<evidence type="ECO:0000313" key="6">
    <source>
        <dbReference type="Proteomes" id="UP000242886"/>
    </source>
</evidence>
<proteinExistence type="inferred from homology"/>
<dbReference type="InterPro" id="IPR005111">
    <property type="entry name" value="MoeA_C_domain_IV"/>
</dbReference>
<evidence type="ECO:0000259" key="4">
    <source>
        <dbReference type="Pfam" id="PF03454"/>
    </source>
</evidence>
<keyword evidence="2" id="KW-0479">Metal-binding</keyword>
<feature type="domain" description="MoeA N-terminal and linker" evidence="3">
    <location>
        <begin position="82"/>
        <end position="122"/>
    </location>
</feature>
<comment type="pathway">
    <text evidence="2">Cofactor biosynthesis; molybdopterin biosynthesis.</text>
</comment>
<dbReference type="InterPro" id="IPR036135">
    <property type="entry name" value="MoeA_linker/N_sf"/>
</dbReference>
<dbReference type="Pfam" id="PF03453">
    <property type="entry name" value="MoeA_N"/>
    <property type="match status" value="2"/>
</dbReference>
<dbReference type="PANTHER" id="PTHR10192:SF5">
    <property type="entry name" value="GEPHYRIN"/>
    <property type="match status" value="1"/>
</dbReference>
<comment type="function">
    <text evidence="2">Catalyzes the insertion of molybdate into adenylated molybdopterin with the concomitant release of AMP.</text>
</comment>
<dbReference type="PANTHER" id="PTHR10192">
    <property type="entry name" value="MOLYBDOPTERIN BIOSYNTHESIS PROTEIN"/>
    <property type="match status" value="1"/>
</dbReference>
<reference evidence="5" key="1">
    <citation type="submission" date="2017-03" db="EMBL/GenBank/DDBJ databases">
        <authorList>
            <consortium name="AG Boll"/>
        </authorList>
    </citation>
    <scope>NUCLEOTIDE SEQUENCE [LARGE SCALE GENOMIC DNA]</scope>
    <source>
        <strain evidence="5">Chol</strain>
    </source>
</reference>
<evidence type="ECO:0000259" key="3">
    <source>
        <dbReference type="Pfam" id="PF03453"/>
    </source>
</evidence>
<feature type="domain" description="MoeA C-terminal" evidence="4">
    <location>
        <begin position="133"/>
        <end position="201"/>
    </location>
</feature>
<dbReference type="EMBL" id="LT837803">
    <property type="protein sequence ID" value="SMB26525.1"/>
    <property type="molecule type" value="Genomic_DNA"/>
</dbReference>
<dbReference type="Proteomes" id="UP000242886">
    <property type="component" value="Chromosome SDENCHOL"/>
</dbReference>
<dbReference type="InterPro" id="IPR038987">
    <property type="entry name" value="MoeA-like"/>
</dbReference>
<dbReference type="InterPro" id="IPR036688">
    <property type="entry name" value="MoeA_C_domain_IV_sf"/>
</dbReference>
<dbReference type="GO" id="GO:0005829">
    <property type="term" value="C:cytosol"/>
    <property type="evidence" value="ECO:0007669"/>
    <property type="project" value="TreeGrafter"/>
</dbReference>
<dbReference type="AlphaFoldDB" id="A0A7Z7HR21"/>
<dbReference type="Gene3D" id="3.90.105.10">
    <property type="entry name" value="Molybdopterin biosynthesis moea protein, domain 2"/>
    <property type="match status" value="2"/>
</dbReference>
<evidence type="ECO:0000313" key="5">
    <source>
        <dbReference type="EMBL" id="SMB26525.1"/>
    </source>
</evidence>
<comment type="similarity">
    <text evidence="2">Belongs to the MoeA family.</text>
</comment>
<dbReference type="SUPFAM" id="SSF63882">
    <property type="entry name" value="MoeA N-terminal region -like"/>
    <property type="match status" value="1"/>
</dbReference>
<keyword evidence="1 2" id="KW-0501">Molybdenum cofactor biosynthesis</keyword>
<keyword evidence="6" id="KW-1185">Reference proteome</keyword>
<dbReference type="Gene3D" id="2.40.340.10">
    <property type="entry name" value="MoeA, C-terminal, domain IV"/>
    <property type="match status" value="1"/>
</dbReference>
<comment type="catalytic activity">
    <reaction evidence="2">
        <text>adenylyl-molybdopterin + molybdate = Mo-molybdopterin + AMP + H(+)</text>
        <dbReference type="Rhea" id="RHEA:35047"/>
        <dbReference type="ChEBI" id="CHEBI:15378"/>
        <dbReference type="ChEBI" id="CHEBI:36264"/>
        <dbReference type="ChEBI" id="CHEBI:62727"/>
        <dbReference type="ChEBI" id="CHEBI:71302"/>
        <dbReference type="ChEBI" id="CHEBI:456215"/>
    </reaction>
</comment>
<dbReference type="InterPro" id="IPR005110">
    <property type="entry name" value="MoeA_linker/N"/>
</dbReference>
<sequence length="208" mass="22336">MIRNEMKTKKLTSLEDAIAIMAECEALSATEEVSLDQLAGRILAEDIVTPDHLPRWDCSAMDGYAVVHADLRDGAWLPVNQRIPKKGANVRIAGEDIQKGNVCLPGGRRLDAAAIGMMAMIGRAAADQVAWPVKAAFDWPNPDSRREFLRARSRMGPDGHEAAICRNQSSGAPSSLGWMDGLIDLPGGCAVRAGDTVRYLALSDLLAG</sequence>
<dbReference type="EC" id="2.10.1.1" evidence="2"/>
<comment type="cofactor">
    <cofactor evidence="2">
        <name>Mg(2+)</name>
        <dbReference type="ChEBI" id="CHEBI:18420"/>
    </cofactor>
</comment>
<evidence type="ECO:0000256" key="2">
    <source>
        <dbReference type="RuleBase" id="RU365090"/>
    </source>
</evidence>
<dbReference type="GO" id="GO:0061599">
    <property type="term" value="F:molybdopterin molybdotransferase activity"/>
    <property type="evidence" value="ECO:0007669"/>
    <property type="project" value="UniProtKB-UniRule"/>
</dbReference>
<dbReference type="Pfam" id="PF03454">
    <property type="entry name" value="MoeA_C"/>
    <property type="match status" value="1"/>
</dbReference>
<dbReference type="GO" id="GO:0046872">
    <property type="term" value="F:metal ion binding"/>
    <property type="evidence" value="ECO:0007669"/>
    <property type="project" value="UniProtKB-UniRule"/>
</dbReference>